<protein>
    <submittedName>
        <fullName evidence="3">Wd repeat protein</fullName>
    </submittedName>
</protein>
<reference evidence="3 4" key="1">
    <citation type="submission" date="2014-06" db="EMBL/GenBank/DDBJ databases">
        <authorList>
            <person name="Swart Estienne"/>
        </authorList>
    </citation>
    <scope>NUCLEOTIDE SEQUENCE [LARGE SCALE GENOMIC DNA]</scope>
    <source>
        <strain evidence="3 4">130c</strain>
    </source>
</reference>
<evidence type="ECO:0000256" key="2">
    <source>
        <dbReference type="SAM" id="MobiDB-lite"/>
    </source>
</evidence>
<gene>
    <name evidence="3" type="primary">Contig1885.g2041</name>
    <name evidence="3" type="ORF">STYLEM_12005</name>
</gene>
<dbReference type="PROSITE" id="PS50082">
    <property type="entry name" value="WD_REPEATS_2"/>
    <property type="match status" value="1"/>
</dbReference>
<dbReference type="PANTHER" id="PTHR47822:SF2">
    <property type="entry name" value="F-BOX AND WD-40 DOMAIN PROTEIN 7"/>
    <property type="match status" value="1"/>
</dbReference>
<name>A0A078APV0_STYLE</name>
<organism evidence="3 4">
    <name type="scientific">Stylonychia lemnae</name>
    <name type="common">Ciliate</name>
    <dbReference type="NCBI Taxonomy" id="5949"/>
    <lineage>
        <taxon>Eukaryota</taxon>
        <taxon>Sar</taxon>
        <taxon>Alveolata</taxon>
        <taxon>Ciliophora</taxon>
        <taxon>Intramacronucleata</taxon>
        <taxon>Spirotrichea</taxon>
        <taxon>Stichotrichia</taxon>
        <taxon>Sporadotrichida</taxon>
        <taxon>Oxytrichidae</taxon>
        <taxon>Stylonychinae</taxon>
        <taxon>Stylonychia</taxon>
    </lineage>
</organism>
<evidence type="ECO:0000313" key="3">
    <source>
        <dbReference type="EMBL" id="CDW82968.1"/>
    </source>
</evidence>
<dbReference type="Proteomes" id="UP000039865">
    <property type="component" value="Unassembled WGS sequence"/>
</dbReference>
<proteinExistence type="predicted"/>
<sequence>MVEQAPGKDSQSQSSVFRIKPPPKSSGNTNLQEIVHEFTDNQYHGQGVETLCVRFDEQDKYIGASYTNGTLRVFNSITGKSSLTFVNNFASEEQKAPINMFRFKPAGINGQSHGAPAHSRDMIVCVTTDGRIQYWHIPTNKCVNQILPPEEDLHQQTQDYYDENGLPKKKKSTNPLLQNSTNIDTTLNCLDFNLTSEKLAVAGNDSKVKIYNEHSPDKELLMTLKPTGRNFPGHTNRVYALKFSNTEENILYSSGWDDTVQINDLREGGSVGIISGTHVCGDAIDVCENLLVAGNYRNQKNLMLFDLRKTNKVLQFIEFDNYSTAQSGYFSECLLYGAQFYRQMSQSGIKLIATAATGGRNEYY</sequence>
<dbReference type="Gene3D" id="2.130.10.10">
    <property type="entry name" value="YVTN repeat-like/Quinoprotein amine dehydrogenase"/>
    <property type="match status" value="2"/>
</dbReference>
<dbReference type="EMBL" id="CCKQ01011401">
    <property type="protein sequence ID" value="CDW82968.1"/>
    <property type="molecule type" value="Genomic_DNA"/>
</dbReference>
<accession>A0A078APV0</accession>
<dbReference type="Pfam" id="PF00400">
    <property type="entry name" value="WD40"/>
    <property type="match status" value="1"/>
</dbReference>
<evidence type="ECO:0000256" key="1">
    <source>
        <dbReference type="PROSITE-ProRule" id="PRU00221"/>
    </source>
</evidence>
<feature type="repeat" description="WD" evidence="1">
    <location>
        <begin position="231"/>
        <end position="273"/>
    </location>
</feature>
<keyword evidence="1" id="KW-0853">WD repeat</keyword>
<keyword evidence="4" id="KW-1185">Reference proteome</keyword>
<dbReference type="InParanoid" id="A0A078APV0"/>
<dbReference type="AlphaFoldDB" id="A0A078APV0"/>
<dbReference type="SUPFAM" id="SSF50978">
    <property type="entry name" value="WD40 repeat-like"/>
    <property type="match status" value="1"/>
</dbReference>
<dbReference type="PANTHER" id="PTHR47822">
    <property type="entry name" value="CARBOHYDRATE BINDING DOMAIN CONTAINING PROTEIN"/>
    <property type="match status" value="1"/>
</dbReference>
<dbReference type="InterPro" id="IPR036322">
    <property type="entry name" value="WD40_repeat_dom_sf"/>
</dbReference>
<dbReference type="SMART" id="SM00320">
    <property type="entry name" value="WD40"/>
    <property type="match status" value="4"/>
</dbReference>
<evidence type="ECO:0000313" key="4">
    <source>
        <dbReference type="Proteomes" id="UP000039865"/>
    </source>
</evidence>
<feature type="region of interest" description="Disordered" evidence="2">
    <location>
        <begin position="1"/>
        <end position="29"/>
    </location>
</feature>
<dbReference type="InterPro" id="IPR015943">
    <property type="entry name" value="WD40/YVTN_repeat-like_dom_sf"/>
</dbReference>
<dbReference type="OMA" id="QILQWHI"/>
<dbReference type="InterPro" id="IPR001680">
    <property type="entry name" value="WD40_rpt"/>
</dbReference>
<dbReference type="OrthoDB" id="10262475at2759"/>